<keyword evidence="1" id="KW-0812">Transmembrane</keyword>
<evidence type="ECO:0000313" key="3">
    <source>
        <dbReference type="Proteomes" id="UP000288805"/>
    </source>
</evidence>
<dbReference type="AlphaFoldDB" id="A0A438BU91"/>
<proteinExistence type="predicted"/>
<organism evidence="2 3">
    <name type="scientific">Vitis vinifera</name>
    <name type="common">Grape</name>
    <dbReference type="NCBI Taxonomy" id="29760"/>
    <lineage>
        <taxon>Eukaryota</taxon>
        <taxon>Viridiplantae</taxon>
        <taxon>Streptophyta</taxon>
        <taxon>Embryophyta</taxon>
        <taxon>Tracheophyta</taxon>
        <taxon>Spermatophyta</taxon>
        <taxon>Magnoliopsida</taxon>
        <taxon>eudicotyledons</taxon>
        <taxon>Gunneridae</taxon>
        <taxon>Pentapetalae</taxon>
        <taxon>rosids</taxon>
        <taxon>Vitales</taxon>
        <taxon>Vitaceae</taxon>
        <taxon>Viteae</taxon>
        <taxon>Vitis</taxon>
    </lineage>
</organism>
<comment type="caution">
    <text evidence="2">The sequence shown here is derived from an EMBL/GenBank/DDBJ whole genome shotgun (WGS) entry which is preliminary data.</text>
</comment>
<accession>A0A438BU91</accession>
<dbReference type="EMBL" id="QGNW01002617">
    <property type="protein sequence ID" value="RVW14532.1"/>
    <property type="molecule type" value="Genomic_DNA"/>
</dbReference>
<feature type="transmembrane region" description="Helical" evidence="1">
    <location>
        <begin position="152"/>
        <end position="172"/>
    </location>
</feature>
<keyword evidence="1" id="KW-1133">Transmembrane helix</keyword>
<sequence>MQFLHQLNKGVRRLFVHIVVFKGTQSTNAIKYMVPGHKPRSKNNLNVQANQAAAAVSTDSPSQNLTLSQVQQLIALLSSQLHAGDSISSEIVQPIASFSSIHGILSLSSISNSHQFSHSCWVLDTGDKHHISCTLDLTQGVTIGRVDKKGTFISWSLANLFLLFLKFQFIVIMSPCLQLDFGIIGWDIPLM</sequence>
<gene>
    <name evidence="2" type="ORF">CK203_077209</name>
</gene>
<protein>
    <submittedName>
        <fullName evidence="2">Uncharacterized protein</fullName>
    </submittedName>
</protein>
<evidence type="ECO:0000313" key="2">
    <source>
        <dbReference type="EMBL" id="RVW14532.1"/>
    </source>
</evidence>
<dbReference type="Proteomes" id="UP000288805">
    <property type="component" value="Unassembled WGS sequence"/>
</dbReference>
<name>A0A438BU91_VITVI</name>
<keyword evidence="1" id="KW-0472">Membrane</keyword>
<evidence type="ECO:0000256" key="1">
    <source>
        <dbReference type="SAM" id="Phobius"/>
    </source>
</evidence>
<reference evidence="2 3" key="1">
    <citation type="journal article" date="2018" name="PLoS Genet.">
        <title>Population sequencing reveals clonal diversity and ancestral inbreeding in the grapevine cultivar Chardonnay.</title>
        <authorList>
            <person name="Roach M.J."/>
            <person name="Johnson D.L."/>
            <person name="Bohlmann J."/>
            <person name="van Vuuren H.J."/>
            <person name="Jones S.J."/>
            <person name="Pretorius I.S."/>
            <person name="Schmidt S.A."/>
            <person name="Borneman A.R."/>
        </authorList>
    </citation>
    <scope>NUCLEOTIDE SEQUENCE [LARGE SCALE GENOMIC DNA]</scope>
    <source>
        <strain evidence="3">cv. Chardonnay</strain>
        <tissue evidence="2">Leaf</tissue>
    </source>
</reference>